<name>K6ZEI1_9ALTE</name>
<evidence type="ECO:0000313" key="2">
    <source>
        <dbReference type="EMBL" id="GAC27313.1"/>
    </source>
</evidence>
<keyword evidence="1" id="KW-0812">Transmembrane</keyword>
<protein>
    <submittedName>
        <fullName evidence="2">Uncharacterized protein</fullName>
    </submittedName>
</protein>
<dbReference type="OrthoDB" id="6388784at2"/>
<dbReference type="Proteomes" id="UP000006251">
    <property type="component" value="Unassembled WGS sequence"/>
</dbReference>
<organism evidence="2 3">
    <name type="scientific">Brumicola pallidula DSM 14239 = ACAM 615</name>
    <dbReference type="NCBI Taxonomy" id="1121922"/>
    <lineage>
        <taxon>Bacteria</taxon>
        <taxon>Pseudomonadati</taxon>
        <taxon>Pseudomonadota</taxon>
        <taxon>Gammaproteobacteria</taxon>
        <taxon>Alteromonadales</taxon>
        <taxon>Alteromonadaceae</taxon>
        <taxon>Brumicola</taxon>
    </lineage>
</organism>
<gene>
    <name evidence="2" type="ORF">GPAL_0433</name>
</gene>
<proteinExistence type="predicted"/>
<dbReference type="AlphaFoldDB" id="K6ZEI1"/>
<reference evidence="3" key="1">
    <citation type="journal article" date="2014" name="Environ. Microbiol.">
        <title>Comparative genomics of the marine bacterial genus Glaciecola reveals the high degree of genomic diversity and genomic characteristic for cold adaptation.</title>
        <authorList>
            <person name="Qin Q.L."/>
            <person name="Xie B.B."/>
            <person name="Yu Y."/>
            <person name="Shu Y.L."/>
            <person name="Rong J.C."/>
            <person name="Zhang Y.J."/>
            <person name="Zhao D.L."/>
            <person name="Chen X.L."/>
            <person name="Zhang X.Y."/>
            <person name="Chen B."/>
            <person name="Zhou B.C."/>
            <person name="Zhang Y.Z."/>
        </authorList>
    </citation>
    <scope>NUCLEOTIDE SEQUENCE [LARGE SCALE GENOMIC DNA]</scope>
    <source>
        <strain evidence="3">ACAM 615</strain>
    </source>
</reference>
<keyword evidence="1" id="KW-0472">Membrane</keyword>
<dbReference type="RefSeq" id="WP_006008754.1">
    <property type="nucleotide sequence ID" value="NZ_AUAV01000016.1"/>
</dbReference>
<keyword evidence="1" id="KW-1133">Transmembrane helix</keyword>
<sequence>MSLRRLSKAFRKQDWFTVFVETLIVVFGVFIGLQVNNWNNENTLRFAERQLLLQLQNDVQAAVILKTEWLAETQVHRTSLIEAINVIQNIPEQETTSSEQCRAMWSSHLLFYPVTPLGTLNEVLLKGNLFTARGKVLRPSLLKYRDQHTVIDQLNTTLSDLANLGDKYSDAFPRHLTQLPKLELATLEKIHSQLIEFAP</sequence>
<dbReference type="EMBL" id="BAEQ01000009">
    <property type="protein sequence ID" value="GAC27313.1"/>
    <property type="molecule type" value="Genomic_DNA"/>
</dbReference>
<dbReference type="STRING" id="1121922.GCA_000428905_02998"/>
<comment type="caution">
    <text evidence="2">The sequence shown here is derived from an EMBL/GenBank/DDBJ whole genome shotgun (WGS) entry which is preliminary data.</text>
</comment>
<feature type="transmembrane region" description="Helical" evidence="1">
    <location>
        <begin position="15"/>
        <end position="35"/>
    </location>
</feature>
<evidence type="ECO:0000256" key="1">
    <source>
        <dbReference type="SAM" id="Phobius"/>
    </source>
</evidence>
<keyword evidence="3" id="KW-1185">Reference proteome</keyword>
<accession>K6ZEI1</accession>
<evidence type="ECO:0000313" key="3">
    <source>
        <dbReference type="Proteomes" id="UP000006251"/>
    </source>
</evidence>